<dbReference type="SUPFAM" id="SSF89155">
    <property type="entry name" value="TorD-like"/>
    <property type="match status" value="1"/>
</dbReference>
<sequence length="248" mass="27136">MSENMNVTAVSTTENEYLEALNAAAFYDFAAEMLLTPLPAPGHNEIVGVASRVRLLFGEAAHDEDALPGVREWVAWCKQVENADAQADEGEPEALEALQRETAVDRTRLSRGVDEAGPLPPYETYWLSSPDGDGASSQGRLSGIADAYAQANVHFGGEHAERDDFLGVELAFLAHLAHRELTALEIGDTTAALTARTQRETFEREHLFTWLSTWCTSATPHATSTFFPPFLTLLKTWATPEETNSTPN</sequence>
<dbReference type="RefSeq" id="WP_283831345.1">
    <property type="nucleotide sequence ID" value="NZ_JASJEU010000007.1"/>
</dbReference>
<dbReference type="EMBL" id="JASJEU010000007">
    <property type="protein sequence ID" value="MDJ1650000.1"/>
    <property type="molecule type" value="Genomic_DNA"/>
</dbReference>
<evidence type="ECO:0000313" key="1">
    <source>
        <dbReference type="EMBL" id="MDJ1650000.1"/>
    </source>
</evidence>
<comment type="caution">
    <text evidence="1">The sequence shown here is derived from an EMBL/GenBank/DDBJ whole genome shotgun (WGS) entry which is preliminary data.</text>
</comment>
<name>A0ABT7DPC3_9ACTN</name>
<dbReference type="InterPro" id="IPR036411">
    <property type="entry name" value="TorD-like_sf"/>
</dbReference>
<accession>A0ABT7DPC3</accession>
<reference evidence="1 2" key="1">
    <citation type="submission" date="2023-05" db="EMBL/GenBank/DDBJ databases">
        <title>Gordonibacter KGMB12511T sp. nov., isolated from faeces of healthy Korean.</title>
        <authorList>
            <person name="Kim H.S."/>
            <person name="Kim J.-S."/>
            <person name="Suh M.K."/>
            <person name="Eom M.K."/>
            <person name="Do H.E."/>
            <person name="Lee J.-S."/>
        </authorList>
    </citation>
    <scope>NUCLEOTIDE SEQUENCE [LARGE SCALE GENOMIC DNA]</scope>
    <source>
        <strain evidence="1 2">KGMB12511</strain>
    </source>
</reference>
<dbReference type="InterPro" id="IPR020945">
    <property type="entry name" value="DMSO/NO3_reduct_chaperone"/>
</dbReference>
<proteinExistence type="predicted"/>
<dbReference type="Pfam" id="PF02613">
    <property type="entry name" value="Nitrate_red_del"/>
    <property type="match status" value="1"/>
</dbReference>
<gene>
    <name evidence="1" type="ORF">QNJ86_04240</name>
</gene>
<dbReference type="Proteomes" id="UP001232750">
    <property type="component" value="Unassembled WGS sequence"/>
</dbReference>
<protein>
    <submittedName>
        <fullName evidence="1">Molecular chaperone TorD family protein</fullName>
    </submittedName>
</protein>
<dbReference type="Gene3D" id="1.10.3480.10">
    <property type="entry name" value="TorD-like"/>
    <property type="match status" value="1"/>
</dbReference>
<organism evidence="1 2">
    <name type="scientific">Gordonibacter faecis</name>
    <dbReference type="NCBI Taxonomy" id="3047475"/>
    <lineage>
        <taxon>Bacteria</taxon>
        <taxon>Bacillati</taxon>
        <taxon>Actinomycetota</taxon>
        <taxon>Coriobacteriia</taxon>
        <taxon>Eggerthellales</taxon>
        <taxon>Eggerthellaceae</taxon>
        <taxon>Gordonibacter</taxon>
    </lineage>
</organism>
<keyword evidence="2" id="KW-1185">Reference proteome</keyword>
<evidence type="ECO:0000313" key="2">
    <source>
        <dbReference type="Proteomes" id="UP001232750"/>
    </source>
</evidence>